<sequence>MSKIFTTQLNGVFQKIGNDEESLEDCARFLAQAIAGEGNIYVHGTKEMAGILAEVTEGLENNSAILPLYVNETMQAVSPVDRVLLFTRTTNDEDGIKLVKTLQQMDIGVACVTSGNADEGLFEMADVSINHFITRKLVPTEEGDRTGFPSLMSGLFIYHCLALNIKEILEDL</sequence>
<evidence type="ECO:0000259" key="1">
    <source>
        <dbReference type="Pfam" id="PF10740"/>
    </source>
</evidence>
<evidence type="ECO:0000313" key="2">
    <source>
        <dbReference type="EMBL" id="MBP0725030.1"/>
    </source>
</evidence>
<comment type="caution">
    <text evidence="2">The sequence shown here is derived from an EMBL/GenBank/DDBJ whole genome shotgun (WGS) entry which is preliminary data.</text>
</comment>
<evidence type="ECO:0000313" key="3">
    <source>
        <dbReference type="Proteomes" id="UP000682134"/>
    </source>
</evidence>
<keyword evidence="3" id="KW-1185">Reference proteome</keyword>
<dbReference type="EMBL" id="JAGIYQ010000004">
    <property type="protein sequence ID" value="MBP0725030.1"/>
    <property type="molecule type" value="Genomic_DNA"/>
</dbReference>
<organism evidence="2 3">
    <name type="scientific">Gottfriedia endophytica</name>
    <dbReference type="NCBI Taxonomy" id="2820819"/>
    <lineage>
        <taxon>Bacteria</taxon>
        <taxon>Bacillati</taxon>
        <taxon>Bacillota</taxon>
        <taxon>Bacilli</taxon>
        <taxon>Bacillales</taxon>
        <taxon>Bacillaceae</taxon>
        <taxon>Gottfriedia</taxon>
    </lineage>
</organism>
<protein>
    <submittedName>
        <fullName evidence="2">DUF2529 domain-containing protein</fullName>
    </submittedName>
</protein>
<dbReference type="InterPro" id="IPR019676">
    <property type="entry name" value="DUF2529"/>
</dbReference>
<dbReference type="AlphaFoldDB" id="A0A940SIJ1"/>
<dbReference type="Gene3D" id="3.40.50.10490">
    <property type="entry name" value="Glucose-6-phosphate isomerase like protein, domain 1"/>
    <property type="match status" value="1"/>
</dbReference>
<feature type="domain" description="DUF2529" evidence="1">
    <location>
        <begin position="1"/>
        <end position="169"/>
    </location>
</feature>
<dbReference type="Pfam" id="PF10740">
    <property type="entry name" value="DUF2529"/>
    <property type="match status" value="1"/>
</dbReference>
<gene>
    <name evidence="2" type="ORF">J5Y03_07475</name>
</gene>
<reference evidence="2" key="1">
    <citation type="submission" date="2021-04" db="EMBL/GenBank/DDBJ databases">
        <title>Genome seq and assembly of Bacillus sp.</title>
        <authorList>
            <person name="Chhetri G."/>
        </authorList>
    </citation>
    <scope>NUCLEOTIDE SEQUENCE</scope>
    <source>
        <strain evidence="2">RG28</strain>
    </source>
</reference>
<dbReference type="RefSeq" id="WP_209404176.1">
    <property type="nucleotide sequence ID" value="NZ_JAGIYQ010000004.1"/>
</dbReference>
<dbReference type="Proteomes" id="UP000682134">
    <property type="component" value="Unassembled WGS sequence"/>
</dbReference>
<name>A0A940SIJ1_9BACI</name>
<proteinExistence type="predicted"/>
<accession>A0A940SIJ1</accession>